<dbReference type="PANTHER" id="PTHR43861">
    <property type="entry name" value="TRANS-ACONITATE 2-METHYLTRANSFERASE-RELATED"/>
    <property type="match status" value="1"/>
</dbReference>
<keyword evidence="1" id="KW-0808">Transferase</keyword>
<dbReference type="GO" id="GO:0032259">
    <property type="term" value="P:methylation"/>
    <property type="evidence" value="ECO:0007669"/>
    <property type="project" value="UniProtKB-KW"/>
</dbReference>
<comment type="caution">
    <text evidence="3">The sequence shown here is derived from an EMBL/GenBank/DDBJ whole genome shotgun (WGS) entry which is preliminary data.</text>
</comment>
<dbReference type="CDD" id="cd02440">
    <property type="entry name" value="AdoMet_MTases"/>
    <property type="match status" value="1"/>
</dbReference>
<dbReference type="Gene3D" id="3.40.50.150">
    <property type="entry name" value="Vaccinia Virus protein VP39"/>
    <property type="match status" value="1"/>
</dbReference>
<evidence type="ECO:0000256" key="1">
    <source>
        <dbReference type="ARBA" id="ARBA00022679"/>
    </source>
</evidence>
<accession>A0A9D1RQN7</accession>
<evidence type="ECO:0000313" key="4">
    <source>
        <dbReference type="Proteomes" id="UP000824190"/>
    </source>
</evidence>
<feature type="domain" description="Methyltransferase" evidence="2">
    <location>
        <begin position="55"/>
        <end position="153"/>
    </location>
</feature>
<evidence type="ECO:0000313" key="3">
    <source>
        <dbReference type="EMBL" id="HIW91478.1"/>
    </source>
</evidence>
<dbReference type="EMBL" id="DXGC01000070">
    <property type="protein sequence ID" value="HIW91478.1"/>
    <property type="molecule type" value="Genomic_DNA"/>
</dbReference>
<reference evidence="3" key="1">
    <citation type="journal article" date="2021" name="PeerJ">
        <title>Extensive microbial diversity within the chicken gut microbiome revealed by metagenomics and culture.</title>
        <authorList>
            <person name="Gilroy R."/>
            <person name="Ravi A."/>
            <person name="Getino M."/>
            <person name="Pursley I."/>
            <person name="Horton D.L."/>
            <person name="Alikhan N.F."/>
            <person name="Baker D."/>
            <person name="Gharbi K."/>
            <person name="Hall N."/>
            <person name="Watson M."/>
            <person name="Adriaenssens E.M."/>
            <person name="Foster-Nyarko E."/>
            <person name="Jarju S."/>
            <person name="Secka A."/>
            <person name="Antonio M."/>
            <person name="Oren A."/>
            <person name="Chaudhuri R.R."/>
            <person name="La Ragione R."/>
            <person name="Hildebrand F."/>
            <person name="Pallen M.J."/>
        </authorList>
    </citation>
    <scope>NUCLEOTIDE SEQUENCE</scope>
    <source>
        <strain evidence="3">CHK32-1732</strain>
    </source>
</reference>
<dbReference type="InterPro" id="IPR029063">
    <property type="entry name" value="SAM-dependent_MTases_sf"/>
</dbReference>
<dbReference type="GO" id="GO:0008168">
    <property type="term" value="F:methyltransferase activity"/>
    <property type="evidence" value="ECO:0007669"/>
    <property type="project" value="UniProtKB-KW"/>
</dbReference>
<dbReference type="Pfam" id="PF13649">
    <property type="entry name" value="Methyltransf_25"/>
    <property type="match status" value="1"/>
</dbReference>
<gene>
    <name evidence="3" type="ORF">H9870_07455</name>
</gene>
<dbReference type="InterPro" id="IPR041698">
    <property type="entry name" value="Methyltransf_25"/>
</dbReference>
<sequence length="254" mass="27510">MSQVTDHYDHLLAEHYTWMIGGDLEKAAAGSADRLRYLGATPEATTVDSPAGTAVDLGCGPGAQVLALADLGFDRAIGVDTSTQLLDELMTHASGREAVHAVNADLVDALPDVLDGEQADVILCMGDTVPHLPDHDAVTSLFTRASSSLTPGGKLVLTYRDLTQPHNGDDRFIPVRSDGDRIMTCFLEDLNADTVMVTDLVHLRTGDRWHLHKSSYPKLRLSPDWIHDQLESAGLAVTHHQQAESGLWTTVSRK</sequence>
<evidence type="ECO:0000259" key="2">
    <source>
        <dbReference type="Pfam" id="PF13649"/>
    </source>
</evidence>
<protein>
    <submittedName>
        <fullName evidence="3">Class I SAM-dependent methyltransferase</fullName>
    </submittedName>
</protein>
<keyword evidence="3" id="KW-0489">Methyltransferase</keyword>
<reference evidence="3" key="2">
    <citation type="submission" date="2021-04" db="EMBL/GenBank/DDBJ databases">
        <authorList>
            <person name="Gilroy R."/>
        </authorList>
    </citation>
    <scope>NUCLEOTIDE SEQUENCE</scope>
    <source>
        <strain evidence="3">CHK32-1732</strain>
    </source>
</reference>
<name>A0A9D1RQN7_9CORY</name>
<dbReference type="AlphaFoldDB" id="A0A9D1RQN7"/>
<proteinExistence type="predicted"/>
<dbReference type="SUPFAM" id="SSF53335">
    <property type="entry name" value="S-adenosyl-L-methionine-dependent methyltransferases"/>
    <property type="match status" value="1"/>
</dbReference>
<dbReference type="Proteomes" id="UP000824190">
    <property type="component" value="Unassembled WGS sequence"/>
</dbReference>
<organism evidence="3 4">
    <name type="scientific">Candidatus Corynebacterium avicola</name>
    <dbReference type="NCBI Taxonomy" id="2838527"/>
    <lineage>
        <taxon>Bacteria</taxon>
        <taxon>Bacillati</taxon>
        <taxon>Actinomycetota</taxon>
        <taxon>Actinomycetes</taxon>
        <taxon>Mycobacteriales</taxon>
        <taxon>Corynebacteriaceae</taxon>
        <taxon>Corynebacterium</taxon>
    </lineage>
</organism>